<keyword evidence="10" id="KW-1185">Reference proteome</keyword>
<feature type="active site" evidence="6">
    <location>
        <position position="56"/>
    </location>
</feature>
<comment type="subcellular location">
    <subcellularLocation>
        <location evidence="2">Cell membrane</location>
        <topology evidence="2">Single-pass type II membrane protein</topology>
    </subcellularLocation>
    <subcellularLocation>
        <location evidence="7">Membrane</location>
        <topology evidence="7">Single-pass type II membrane protein</topology>
    </subcellularLocation>
</comment>
<dbReference type="InterPro" id="IPR019533">
    <property type="entry name" value="Peptidase_S26"/>
</dbReference>
<evidence type="ECO:0000256" key="7">
    <source>
        <dbReference type="RuleBase" id="RU362042"/>
    </source>
</evidence>
<dbReference type="KEGG" id="tep:TepRe1_0591"/>
<dbReference type="CDD" id="cd06530">
    <property type="entry name" value="S26_SPase_I"/>
    <property type="match status" value="1"/>
</dbReference>
<feature type="transmembrane region" description="Helical" evidence="7">
    <location>
        <begin position="28"/>
        <end position="47"/>
    </location>
</feature>
<gene>
    <name evidence="9" type="primary">lepB</name>
    <name evidence="9" type="ordered locus">TEPIRE1_0645</name>
</gene>
<accession>L0RYN0</accession>
<keyword evidence="7" id="KW-0472">Membrane</keyword>
<name>F4LVT2_TEPAE</name>
<evidence type="ECO:0000256" key="5">
    <source>
        <dbReference type="ARBA" id="ARBA00022801"/>
    </source>
</evidence>
<dbReference type="PANTHER" id="PTHR43390:SF1">
    <property type="entry name" value="CHLOROPLAST PROCESSING PEPTIDASE"/>
    <property type="match status" value="1"/>
</dbReference>
<keyword evidence="7" id="KW-0812">Transmembrane</keyword>
<dbReference type="GO" id="GO:0004252">
    <property type="term" value="F:serine-type endopeptidase activity"/>
    <property type="evidence" value="ECO:0007669"/>
    <property type="project" value="InterPro"/>
</dbReference>
<dbReference type="NCBIfam" id="TIGR02227">
    <property type="entry name" value="sigpep_I_bact"/>
    <property type="match status" value="1"/>
</dbReference>
<feature type="domain" description="Peptidase S26" evidence="8">
    <location>
        <begin position="26"/>
        <end position="181"/>
    </location>
</feature>
<evidence type="ECO:0000256" key="1">
    <source>
        <dbReference type="ARBA" id="ARBA00000677"/>
    </source>
</evidence>
<dbReference type="Pfam" id="PF10502">
    <property type="entry name" value="Peptidase_S26"/>
    <property type="match status" value="1"/>
</dbReference>
<evidence type="ECO:0000313" key="9">
    <source>
        <dbReference type="EMBL" id="CCP25334.2"/>
    </source>
</evidence>
<dbReference type="EC" id="3.4.21.89" evidence="4 7"/>
<dbReference type="InterPro" id="IPR019757">
    <property type="entry name" value="Pept_S26A_signal_pept_1_Lys-AS"/>
</dbReference>
<evidence type="ECO:0000259" key="8">
    <source>
        <dbReference type="Pfam" id="PF10502"/>
    </source>
</evidence>
<dbReference type="InterPro" id="IPR000223">
    <property type="entry name" value="Pept_S26A_signal_pept_1"/>
</dbReference>
<comment type="similarity">
    <text evidence="3 7">Belongs to the peptidase S26 family.</text>
</comment>
<dbReference type="EMBL" id="HF563609">
    <property type="protein sequence ID" value="CCP25334.2"/>
    <property type="molecule type" value="Genomic_DNA"/>
</dbReference>
<evidence type="ECO:0000313" key="10">
    <source>
        <dbReference type="Proteomes" id="UP000010802"/>
    </source>
</evidence>
<dbReference type="eggNOG" id="COG0681">
    <property type="taxonomic scope" value="Bacteria"/>
</dbReference>
<dbReference type="InterPro" id="IPR036286">
    <property type="entry name" value="LexA/Signal_pep-like_sf"/>
</dbReference>
<keyword evidence="7" id="KW-1133">Transmembrane helix</keyword>
<evidence type="ECO:0000256" key="4">
    <source>
        <dbReference type="ARBA" id="ARBA00013208"/>
    </source>
</evidence>
<dbReference type="AlphaFoldDB" id="F4LVT2"/>
<dbReference type="KEGG" id="tae:TepiRe1_0645"/>
<evidence type="ECO:0000256" key="2">
    <source>
        <dbReference type="ARBA" id="ARBA00004401"/>
    </source>
</evidence>
<evidence type="ECO:0000256" key="3">
    <source>
        <dbReference type="ARBA" id="ARBA00009370"/>
    </source>
</evidence>
<keyword evidence="7" id="KW-0645">Protease</keyword>
<dbReference type="InterPro" id="IPR019758">
    <property type="entry name" value="Pept_S26A_signal_pept_1_CS"/>
</dbReference>
<keyword evidence="5 7" id="KW-0378">Hydrolase</keyword>
<dbReference type="PRINTS" id="PR00727">
    <property type="entry name" value="LEADERPTASE"/>
</dbReference>
<dbReference type="STRING" id="1209989.TepRe1_0591"/>
<proteinExistence type="inferred from homology"/>
<dbReference type="PROSITE" id="PS00761">
    <property type="entry name" value="SPASE_I_3"/>
    <property type="match status" value="1"/>
</dbReference>
<accession>F4LVT2</accession>
<dbReference type="HOGENOM" id="CLU_028723_5_1_9"/>
<dbReference type="Gene3D" id="2.10.109.10">
    <property type="entry name" value="Umud Fragment, subunit A"/>
    <property type="match status" value="1"/>
</dbReference>
<reference evidence="10" key="1">
    <citation type="journal article" date="2013" name="Genome Announc.">
        <title>First genome sequence of a syntrophic acetate-oxidizing bacterium, Tepidanaerobacter acetatoxydans strain Re1.</title>
        <authorList>
            <person name="Manzoor S."/>
            <person name="Bongcam-Rudloff E."/>
            <person name="Schnurer A."/>
            <person name="Muller B."/>
        </authorList>
    </citation>
    <scope>NUCLEOTIDE SEQUENCE [LARGE SCALE GENOMIC DNA]</scope>
    <source>
        <strain evidence="10">Re1</strain>
    </source>
</reference>
<dbReference type="SUPFAM" id="SSF51306">
    <property type="entry name" value="LexA/Signal peptidase"/>
    <property type="match status" value="1"/>
</dbReference>
<feature type="active site" evidence="6">
    <location>
        <position position="99"/>
    </location>
</feature>
<comment type="catalytic activity">
    <reaction evidence="1 7">
        <text>Cleavage of hydrophobic, N-terminal signal or leader sequences from secreted and periplasmic proteins.</text>
        <dbReference type="EC" id="3.4.21.89"/>
    </reaction>
</comment>
<evidence type="ECO:0000256" key="6">
    <source>
        <dbReference type="PIRSR" id="PIRSR600223-1"/>
    </source>
</evidence>
<organism evidence="9 10">
    <name type="scientific">Tepidanaerobacter acetatoxydans (strain DSM 21804 / JCM 16047 / Re1)</name>
    <dbReference type="NCBI Taxonomy" id="1209989"/>
    <lineage>
        <taxon>Bacteria</taxon>
        <taxon>Bacillati</taxon>
        <taxon>Bacillota</taxon>
        <taxon>Clostridia</taxon>
        <taxon>Thermosediminibacterales</taxon>
        <taxon>Tepidanaerobacteraceae</taxon>
        <taxon>Tepidanaerobacter</taxon>
    </lineage>
</organism>
<dbReference type="GO" id="GO:0005886">
    <property type="term" value="C:plasma membrane"/>
    <property type="evidence" value="ECO:0007669"/>
    <property type="project" value="UniProtKB-SubCell"/>
</dbReference>
<dbReference type="PANTHER" id="PTHR43390">
    <property type="entry name" value="SIGNAL PEPTIDASE I"/>
    <property type="match status" value="1"/>
</dbReference>
<dbReference type="PROSITE" id="PS00760">
    <property type="entry name" value="SPASE_I_2"/>
    <property type="match status" value="1"/>
</dbReference>
<dbReference type="Proteomes" id="UP000010802">
    <property type="component" value="Chromosome"/>
</dbReference>
<sequence length="190" mass="22144">MRNINSDINLGFGEVYMQKDIKSEVIEWIKAIVFALVLALIIRGLIFEPMIVPTGSMIPTIEINDRILVNKFIYRFQVPDYNDIVVFKYPDDPHQTFVKRLIGKGGDIIEIKDGTLYRNNEPVQEAYIKEPMYSDSGPYKVPEGHYFMMGDNRNNSKDSRFWENKYVSQNQVIGKATYRIWPINRIGQLK</sequence>
<dbReference type="GO" id="GO:0009003">
    <property type="term" value="F:signal peptidase activity"/>
    <property type="evidence" value="ECO:0007669"/>
    <property type="project" value="UniProtKB-EC"/>
</dbReference>
<protein>
    <recommendedName>
        <fullName evidence="4 7">Signal peptidase I</fullName>
        <ecNumber evidence="4 7">3.4.21.89</ecNumber>
    </recommendedName>
</protein>
<dbReference type="GO" id="GO:0006465">
    <property type="term" value="P:signal peptide processing"/>
    <property type="evidence" value="ECO:0007669"/>
    <property type="project" value="InterPro"/>
</dbReference>